<dbReference type="InterPro" id="IPR050952">
    <property type="entry name" value="TRIM-NHL_E3_ligases"/>
</dbReference>
<dbReference type="InterPro" id="IPR011042">
    <property type="entry name" value="6-blade_b-propeller_TolB-like"/>
</dbReference>
<sequence>LGRNAPEPFQKDSKQQTVVWDGKNDQGRYVHDKKRITVRVSLGLKPEYERSFLWSPYRRAGGNTPVICPAPEGVYVFEGSGFDHLRLFDHEGRYVRTIYPFPADKVDAVRGIKRHVMPQSGKDLPLKGGFYKATLLTSGYTGLSNSAQLPAGGAATLAMAVHKGRIFMPCLRLNRIGTDGTSGQMPLGGPRTAIPVQYNRWAEIIRKDVSPRSAAVSPDGKTLYFTGFGWDRGQDFGGFDWIDGVAQMDTLGNDPPRPFVCPPLKQGKDSAGTDNTHFRQPMSVACDAQGRVYVADYGNDRIQVFNPDGTHVKTIPVSRPTEVCINQKTGDIYVFSWLSAGRWTPDKSTPASAGLDMSKLHVPAVMRHLGPLSDPREISSCPLPLPKYVDLGHFYNRFGGVTYRAALDSWTDPPTIWLVPGAAEMPTGYSVKLTWKQAGILVLTEKDGKLVAKRDFGREAAKALPHLKPPISQRQRLHVNPKTGMLYVAEGDNTIE</sequence>
<evidence type="ECO:0000256" key="1">
    <source>
        <dbReference type="ARBA" id="ARBA00022737"/>
    </source>
</evidence>
<feature type="domain" description="SMP-30/Gluconolactonase/LRE-like region" evidence="2">
    <location>
        <begin position="268"/>
        <end position="335"/>
    </location>
</feature>
<dbReference type="Gene3D" id="2.120.10.30">
    <property type="entry name" value="TolB, C-terminal domain"/>
    <property type="match status" value="1"/>
</dbReference>
<keyword evidence="1" id="KW-0677">Repeat</keyword>
<comment type="caution">
    <text evidence="3">The sequence shown here is derived from an EMBL/GenBank/DDBJ whole genome shotgun (WGS) entry which is preliminary data.</text>
</comment>
<gene>
    <name evidence="3" type="ORF">LCGC14_2504840</name>
</gene>
<dbReference type="GO" id="GO:0008270">
    <property type="term" value="F:zinc ion binding"/>
    <property type="evidence" value="ECO:0007669"/>
    <property type="project" value="UniProtKB-KW"/>
</dbReference>
<dbReference type="PANTHER" id="PTHR24104:SF25">
    <property type="entry name" value="PROTEIN LIN-41"/>
    <property type="match status" value="1"/>
</dbReference>
<proteinExistence type="predicted"/>
<feature type="non-terminal residue" evidence="3">
    <location>
        <position position="496"/>
    </location>
</feature>
<dbReference type="SUPFAM" id="SSF101898">
    <property type="entry name" value="NHL repeat"/>
    <property type="match status" value="1"/>
</dbReference>
<dbReference type="InterPro" id="IPR013658">
    <property type="entry name" value="SGL"/>
</dbReference>
<dbReference type="Pfam" id="PF08450">
    <property type="entry name" value="SGL"/>
    <property type="match status" value="1"/>
</dbReference>
<dbReference type="PROSITE" id="PS51125">
    <property type="entry name" value="NHL"/>
    <property type="match status" value="1"/>
</dbReference>
<evidence type="ECO:0000313" key="3">
    <source>
        <dbReference type="EMBL" id="KKL15514.1"/>
    </source>
</evidence>
<protein>
    <recommendedName>
        <fullName evidence="2">SMP-30/Gluconolactonase/LRE-like region domain-containing protein</fullName>
    </recommendedName>
</protein>
<reference evidence="3" key="1">
    <citation type="journal article" date="2015" name="Nature">
        <title>Complex archaea that bridge the gap between prokaryotes and eukaryotes.</title>
        <authorList>
            <person name="Spang A."/>
            <person name="Saw J.H."/>
            <person name="Jorgensen S.L."/>
            <person name="Zaremba-Niedzwiedzka K."/>
            <person name="Martijn J."/>
            <person name="Lind A.E."/>
            <person name="van Eijk R."/>
            <person name="Schleper C."/>
            <person name="Guy L."/>
            <person name="Ettema T.J."/>
        </authorList>
    </citation>
    <scope>NUCLEOTIDE SEQUENCE</scope>
</reference>
<name>A0A0F9B0S4_9ZZZZ</name>
<dbReference type="AlphaFoldDB" id="A0A0F9B0S4"/>
<dbReference type="EMBL" id="LAZR01040038">
    <property type="protein sequence ID" value="KKL15514.1"/>
    <property type="molecule type" value="Genomic_DNA"/>
</dbReference>
<accession>A0A0F9B0S4</accession>
<dbReference type="InterPro" id="IPR001258">
    <property type="entry name" value="NHL_repeat"/>
</dbReference>
<evidence type="ECO:0000259" key="2">
    <source>
        <dbReference type="Pfam" id="PF08450"/>
    </source>
</evidence>
<organism evidence="3">
    <name type="scientific">marine sediment metagenome</name>
    <dbReference type="NCBI Taxonomy" id="412755"/>
    <lineage>
        <taxon>unclassified sequences</taxon>
        <taxon>metagenomes</taxon>
        <taxon>ecological metagenomes</taxon>
    </lineage>
</organism>
<dbReference type="PANTHER" id="PTHR24104">
    <property type="entry name" value="E3 UBIQUITIN-PROTEIN LIGASE NHLRC1-RELATED"/>
    <property type="match status" value="1"/>
</dbReference>
<feature type="non-terminal residue" evidence="3">
    <location>
        <position position="1"/>
    </location>
</feature>